<dbReference type="RefSeq" id="WP_226384638.1">
    <property type="nucleotide sequence ID" value="NZ_JADCKA010000002.1"/>
</dbReference>
<organism evidence="1 2">
    <name type="scientific">Gallibacter intestinalis</name>
    <dbReference type="NCBI Taxonomy" id="2779356"/>
    <lineage>
        <taxon>Bacteria</taxon>
        <taxon>Bacillati</taxon>
        <taxon>Bacillota</taxon>
        <taxon>Clostridia</taxon>
        <taxon>Eubacteriales</taxon>
        <taxon>Eubacteriaceae</taxon>
        <taxon>Gallibacter</taxon>
    </lineage>
</organism>
<dbReference type="Proteomes" id="UP001516588">
    <property type="component" value="Unassembled WGS sequence"/>
</dbReference>
<protein>
    <submittedName>
        <fullName evidence="1">DUF1284 domain-containing protein</fullName>
    </submittedName>
</protein>
<evidence type="ECO:0000313" key="1">
    <source>
        <dbReference type="EMBL" id="MBE5034967.1"/>
    </source>
</evidence>
<dbReference type="Pfam" id="PF06935">
    <property type="entry name" value="DUF1284"/>
    <property type="match status" value="1"/>
</dbReference>
<reference evidence="1 2" key="1">
    <citation type="submission" date="2020-10" db="EMBL/GenBank/DDBJ databases">
        <title>ChiBAC.</title>
        <authorList>
            <person name="Zenner C."/>
            <person name="Hitch T.C.A."/>
            <person name="Clavel T."/>
        </authorList>
    </citation>
    <scope>NUCLEOTIDE SEQUENCE [LARGE SCALE GENOMIC DNA]</scope>
    <source>
        <strain evidence="1 2">DSM 108706</strain>
    </source>
</reference>
<evidence type="ECO:0000313" key="2">
    <source>
        <dbReference type="Proteomes" id="UP001516588"/>
    </source>
</evidence>
<accession>A0ABR9QVR2</accession>
<name>A0ABR9QVR2_9FIRM</name>
<gene>
    <name evidence="1" type="ORF">INF20_01580</name>
</gene>
<sequence length="136" mass="15857">MTEEIIKLRAHHGMCIAYFQGQGYSEIFTEHMKSIIKLLKENPIIQLITRADIICEKCPNLIPKRMKCNTAAFVQECDKKVITFCGLEENQILTWNEFFKIICERILFPEKRALICGQCQWNNLCALSDINPYLLK</sequence>
<proteinExistence type="predicted"/>
<keyword evidence="2" id="KW-1185">Reference proteome</keyword>
<dbReference type="InterPro" id="IPR009702">
    <property type="entry name" value="DUF1284"/>
</dbReference>
<comment type="caution">
    <text evidence="1">The sequence shown here is derived from an EMBL/GenBank/DDBJ whole genome shotgun (WGS) entry which is preliminary data.</text>
</comment>
<dbReference type="EMBL" id="JADCKA010000002">
    <property type="protein sequence ID" value="MBE5034967.1"/>
    <property type="molecule type" value="Genomic_DNA"/>
</dbReference>